<comment type="caution">
    <text evidence="2">The sequence shown here is derived from an EMBL/GenBank/DDBJ whole genome shotgun (WGS) entry which is preliminary data.</text>
</comment>
<protein>
    <submittedName>
        <fullName evidence="2">Uncharacterized protein</fullName>
    </submittedName>
</protein>
<dbReference type="Proteomes" id="UP001066276">
    <property type="component" value="Chromosome 6"/>
</dbReference>
<gene>
    <name evidence="2" type="ORF">NDU88_004860</name>
</gene>
<name>A0AAV7QD64_PLEWA</name>
<dbReference type="AlphaFoldDB" id="A0AAV7QD64"/>
<keyword evidence="3" id="KW-1185">Reference proteome</keyword>
<evidence type="ECO:0000256" key="1">
    <source>
        <dbReference type="SAM" id="MobiDB-lite"/>
    </source>
</evidence>
<proteinExistence type="predicted"/>
<reference evidence="2" key="1">
    <citation type="journal article" date="2022" name="bioRxiv">
        <title>Sequencing and chromosome-scale assembly of the giantPleurodeles waltlgenome.</title>
        <authorList>
            <person name="Brown T."/>
            <person name="Elewa A."/>
            <person name="Iarovenko S."/>
            <person name="Subramanian E."/>
            <person name="Araus A.J."/>
            <person name="Petzold A."/>
            <person name="Susuki M."/>
            <person name="Suzuki K.-i.T."/>
            <person name="Hayashi T."/>
            <person name="Toyoda A."/>
            <person name="Oliveira C."/>
            <person name="Osipova E."/>
            <person name="Leigh N.D."/>
            <person name="Simon A."/>
            <person name="Yun M.H."/>
        </authorList>
    </citation>
    <scope>NUCLEOTIDE SEQUENCE</scope>
    <source>
        <strain evidence="2">20211129_DDA</strain>
        <tissue evidence="2">Liver</tissue>
    </source>
</reference>
<feature type="compositionally biased region" description="Acidic residues" evidence="1">
    <location>
        <begin position="58"/>
        <end position="70"/>
    </location>
</feature>
<evidence type="ECO:0000313" key="2">
    <source>
        <dbReference type="EMBL" id="KAJ1138477.1"/>
    </source>
</evidence>
<dbReference type="EMBL" id="JANPWB010000010">
    <property type="protein sequence ID" value="KAJ1138477.1"/>
    <property type="molecule type" value="Genomic_DNA"/>
</dbReference>
<evidence type="ECO:0000313" key="3">
    <source>
        <dbReference type="Proteomes" id="UP001066276"/>
    </source>
</evidence>
<accession>A0AAV7QD64</accession>
<feature type="region of interest" description="Disordered" evidence="1">
    <location>
        <begin position="52"/>
        <end position="106"/>
    </location>
</feature>
<feature type="region of interest" description="Disordered" evidence="1">
    <location>
        <begin position="120"/>
        <end position="141"/>
    </location>
</feature>
<sequence>MSQAESQAGAFDKALLETYTDKQLKGFCRDMVVLTQCASGKEEFQMALRAWAEAHSEEDAEEEEPEDGCPEDFLPSVDDVTTAIVPPPKLGSSVSDQGLTTEERREEREFQLQMAGLQIEAQQEERRAEREAKHAEAEREAKQIEAERAEAAAERALAAIQLLLAHELTLKELEIKASLSPAVMVAACMQDLLGRKRFIYPRMWCQVMWWEITLTSGWLPMKLH</sequence>
<organism evidence="2 3">
    <name type="scientific">Pleurodeles waltl</name>
    <name type="common">Iberian ribbed newt</name>
    <dbReference type="NCBI Taxonomy" id="8319"/>
    <lineage>
        <taxon>Eukaryota</taxon>
        <taxon>Metazoa</taxon>
        <taxon>Chordata</taxon>
        <taxon>Craniata</taxon>
        <taxon>Vertebrata</taxon>
        <taxon>Euteleostomi</taxon>
        <taxon>Amphibia</taxon>
        <taxon>Batrachia</taxon>
        <taxon>Caudata</taxon>
        <taxon>Salamandroidea</taxon>
        <taxon>Salamandridae</taxon>
        <taxon>Pleurodelinae</taxon>
        <taxon>Pleurodeles</taxon>
    </lineage>
</organism>
<feature type="compositionally biased region" description="Basic and acidic residues" evidence="1">
    <location>
        <begin position="123"/>
        <end position="141"/>
    </location>
</feature>